<keyword evidence="2" id="KW-1185">Reference proteome</keyword>
<accession>A0ACC3YK02</accession>
<evidence type="ECO:0000313" key="2">
    <source>
        <dbReference type="Proteomes" id="UP000805649"/>
    </source>
</evidence>
<dbReference type="Proteomes" id="UP000805649">
    <property type="component" value="Unassembled WGS sequence"/>
</dbReference>
<comment type="caution">
    <text evidence="1">The sequence shown here is derived from an EMBL/GenBank/DDBJ whole genome shotgun (WGS) entry which is preliminary data.</text>
</comment>
<protein>
    <submittedName>
        <fullName evidence="1">Uncharacterized protein</fullName>
    </submittedName>
</protein>
<evidence type="ECO:0000313" key="1">
    <source>
        <dbReference type="EMBL" id="KAL0932229.1"/>
    </source>
</evidence>
<name>A0ACC3YK02_COLTU</name>
<reference evidence="1 2" key="1">
    <citation type="journal article" date="2020" name="Phytopathology">
        <title>Genome Sequence Resources of Colletotrichum truncatum, C. plurivorum, C. musicola, and C. sojae: Four Species Pathogenic to Soybean (Glycine max).</title>
        <authorList>
            <person name="Rogerio F."/>
            <person name="Boufleur T.R."/>
            <person name="Ciampi-Guillardi M."/>
            <person name="Sukno S.A."/>
            <person name="Thon M.R."/>
            <person name="Massola Junior N.S."/>
            <person name="Baroncelli R."/>
        </authorList>
    </citation>
    <scope>NUCLEOTIDE SEQUENCE [LARGE SCALE GENOMIC DNA]</scope>
    <source>
        <strain evidence="1 2">CMES1059</strain>
    </source>
</reference>
<sequence>MIDVVATGPSNGEGMDEPGNSAVESSASVPRGEVGVVIDHKRWPKIRDEVVNCTRKHSCYTTNDTYVPTRLLDISDYGNNNIIKLVSPTTNHKPETKKYVTLSYCWGESNNFVLTQSTLADRQNGFSPSDLPRTLRDAVQVTHELGVDYLWIDALCIIQGSAEDWAQESSQMESVYRNAYLTIVAANAADCADGFLQLSKQVQEHPKRREQAPNYTHRGEIVPFQDEPLNRRAWALQEWQLSPRRLVFSSYKMDFICPLLDRDKVRIFNARFRPLLDEEGATIKDWTVILTTYTSRSLTKPSDKLPALAGMAARFRSITGGKYGRYLAGLWEEDLLKQLLWRQDDPARYYPPTSRGKSEQWRAPSWSWACVDGHVDFQLAGKATKVDLATVVNVDVTLASQQNPFGELLDGQITIRGPRRVVRDRIDFRFKRDAGIAGFVPIQRRGTEIGWIHFDSDDSREFCLVSKAMMQFLGVGTVDDVATIGLVLRATETVAGSEPKLQRVGLFYMYDKNEFQWKDKANVGEYTIF</sequence>
<gene>
    <name evidence="1" type="ORF">CTRU02_213182</name>
</gene>
<dbReference type="EMBL" id="VUJX02000009">
    <property type="protein sequence ID" value="KAL0932229.1"/>
    <property type="molecule type" value="Genomic_DNA"/>
</dbReference>
<proteinExistence type="predicted"/>
<organism evidence="1 2">
    <name type="scientific">Colletotrichum truncatum</name>
    <name type="common">Anthracnose fungus</name>
    <name type="synonym">Colletotrichum capsici</name>
    <dbReference type="NCBI Taxonomy" id="5467"/>
    <lineage>
        <taxon>Eukaryota</taxon>
        <taxon>Fungi</taxon>
        <taxon>Dikarya</taxon>
        <taxon>Ascomycota</taxon>
        <taxon>Pezizomycotina</taxon>
        <taxon>Sordariomycetes</taxon>
        <taxon>Hypocreomycetidae</taxon>
        <taxon>Glomerellales</taxon>
        <taxon>Glomerellaceae</taxon>
        <taxon>Colletotrichum</taxon>
        <taxon>Colletotrichum truncatum species complex</taxon>
    </lineage>
</organism>